<proteinExistence type="predicted"/>
<protein>
    <submittedName>
        <fullName evidence="1">Uncharacterized protein</fullName>
    </submittedName>
</protein>
<name>A0ACC6M3H4_9BACI</name>
<dbReference type="Proteomes" id="UP001277972">
    <property type="component" value="Unassembled WGS sequence"/>
</dbReference>
<organism evidence="1 2">
    <name type="scientific">Gracilibacillus pellucidus</name>
    <dbReference type="NCBI Taxonomy" id="3095368"/>
    <lineage>
        <taxon>Bacteria</taxon>
        <taxon>Bacillati</taxon>
        <taxon>Bacillota</taxon>
        <taxon>Bacilli</taxon>
        <taxon>Bacillales</taxon>
        <taxon>Bacillaceae</taxon>
        <taxon>Gracilibacillus</taxon>
    </lineage>
</organism>
<keyword evidence="2" id="KW-1185">Reference proteome</keyword>
<evidence type="ECO:0000313" key="2">
    <source>
        <dbReference type="Proteomes" id="UP001277972"/>
    </source>
</evidence>
<sequence>MLSKELELIEEQLSELESLQDRYLEAFEKNTLPTTILQERL</sequence>
<reference evidence="1" key="1">
    <citation type="submission" date="2023-11" db="EMBL/GenBank/DDBJ databases">
        <title>Gracilibacillus pellucida a moderately halophilic bacterium isolated from saline soil in Xinjiang province.</title>
        <authorList>
            <person name="Zhang Z."/>
            <person name="Tan F."/>
            <person name="Wang Y."/>
            <person name="Xia M."/>
        </authorList>
    </citation>
    <scope>NUCLEOTIDE SEQUENCE</scope>
    <source>
        <strain evidence="1">S3-1-1</strain>
    </source>
</reference>
<gene>
    <name evidence="1" type="ORF">SH601_05260</name>
</gene>
<accession>A0ACC6M3H4</accession>
<dbReference type="EMBL" id="JAWZSR010000002">
    <property type="protein sequence ID" value="MDX8045392.1"/>
    <property type="molecule type" value="Genomic_DNA"/>
</dbReference>
<evidence type="ECO:0000313" key="1">
    <source>
        <dbReference type="EMBL" id="MDX8045392.1"/>
    </source>
</evidence>
<comment type="caution">
    <text evidence="1">The sequence shown here is derived from an EMBL/GenBank/DDBJ whole genome shotgun (WGS) entry which is preliminary data.</text>
</comment>